<protein>
    <submittedName>
        <fullName evidence="8">Glycoside hydrolase family 43 protein</fullName>
    </submittedName>
</protein>
<keyword evidence="2" id="KW-0624">Polysaccharide degradation</keyword>
<keyword evidence="7" id="KW-0732">Signal</keyword>
<keyword evidence="4" id="KW-0119">Carbohydrate metabolism</keyword>
<evidence type="ECO:0000256" key="2">
    <source>
        <dbReference type="ARBA" id="ARBA00022651"/>
    </source>
</evidence>
<dbReference type="InterPro" id="IPR023296">
    <property type="entry name" value="Glyco_hydro_beta-prop_sf"/>
</dbReference>
<comment type="similarity">
    <text evidence="1 6">Belongs to the glycosyl hydrolase 43 family.</text>
</comment>
<dbReference type="EMBL" id="JBHRST010000022">
    <property type="protein sequence ID" value="MFC3099065.1"/>
    <property type="molecule type" value="Genomic_DNA"/>
</dbReference>
<evidence type="ECO:0000256" key="3">
    <source>
        <dbReference type="ARBA" id="ARBA00022801"/>
    </source>
</evidence>
<dbReference type="Gene3D" id="2.115.10.20">
    <property type="entry name" value="Glycosyl hydrolase domain, family 43"/>
    <property type="match status" value="1"/>
</dbReference>
<dbReference type="PANTHER" id="PTHR43772:SF2">
    <property type="entry name" value="PUTATIVE (AFU_ORTHOLOGUE AFUA_2G04480)-RELATED"/>
    <property type="match status" value="1"/>
</dbReference>
<dbReference type="InterPro" id="IPR006710">
    <property type="entry name" value="Glyco_hydro_43"/>
</dbReference>
<evidence type="ECO:0000256" key="5">
    <source>
        <dbReference type="ARBA" id="ARBA00023295"/>
    </source>
</evidence>
<dbReference type="SUPFAM" id="SSF75005">
    <property type="entry name" value="Arabinanase/levansucrase/invertase"/>
    <property type="match status" value="1"/>
</dbReference>
<evidence type="ECO:0000313" key="9">
    <source>
        <dbReference type="Proteomes" id="UP001595456"/>
    </source>
</evidence>
<proteinExistence type="inferred from homology"/>
<keyword evidence="9" id="KW-1185">Reference proteome</keyword>
<organism evidence="8 9">
    <name type="scientific">Alteraurantiacibacter palmitatis</name>
    <dbReference type="NCBI Taxonomy" id="2054628"/>
    <lineage>
        <taxon>Bacteria</taxon>
        <taxon>Pseudomonadati</taxon>
        <taxon>Pseudomonadota</taxon>
        <taxon>Alphaproteobacteria</taxon>
        <taxon>Sphingomonadales</taxon>
        <taxon>Erythrobacteraceae</taxon>
        <taxon>Alteraurantiacibacter</taxon>
    </lineage>
</organism>
<keyword evidence="5 6" id="KW-0326">Glycosidase</keyword>
<reference evidence="9" key="1">
    <citation type="journal article" date="2019" name="Int. J. Syst. Evol. Microbiol.">
        <title>The Global Catalogue of Microorganisms (GCM) 10K type strain sequencing project: providing services to taxonomists for standard genome sequencing and annotation.</title>
        <authorList>
            <consortium name="The Broad Institute Genomics Platform"/>
            <consortium name="The Broad Institute Genome Sequencing Center for Infectious Disease"/>
            <person name="Wu L."/>
            <person name="Ma J."/>
        </authorList>
    </citation>
    <scope>NUCLEOTIDE SEQUENCE [LARGE SCALE GENOMIC DNA]</scope>
    <source>
        <strain evidence="9">KCTC 52607</strain>
    </source>
</reference>
<keyword evidence="2" id="KW-0858">Xylan degradation</keyword>
<dbReference type="Pfam" id="PF04616">
    <property type="entry name" value="Glyco_hydro_43"/>
    <property type="match status" value="1"/>
</dbReference>
<name>A0ABV7E8L5_9SPHN</name>
<dbReference type="GO" id="GO:0016787">
    <property type="term" value="F:hydrolase activity"/>
    <property type="evidence" value="ECO:0007669"/>
    <property type="project" value="UniProtKB-KW"/>
</dbReference>
<evidence type="ECO:0000256" key="1">
    <source>
        <dbReference type="ARBA" id="ARBA00009865"/>
    </source>
</evidence>
<comment type="caution">
    <text evidence="8">The sequence shown here is derived from an EMBL/GenBank/DDBJ whole genome shotgun (WGS) entry which is preliminary data.</text>
</comment>
<evidence type="ECO:0000256" key="4">
    <source>
        <dbReference type="ARBA" id="ARBA00023277"/>
    </source>
</evidence>
<accession>A0ABV7E8L5</accession>
<keyword evidence="3 6" id="KW-0378">Hydrolase</keyword>
<feature type="signal peptide" evidence="7">
    <location>
        <begin position="1"/>
        <end position="20"/>
    </location>
</feature>
<gene>
    <name evidence="8" type="ORF">ACFODU_14810</name>
</gene>
<dbReference type="PANTHER" id="PTHR43772">
    <property type="entry name" value="ENDO-1,4-BETA-XYLANASE"/>
    <property type="match status" value="1"/>
</dbReference>
<evidence type="ECO:0000256" key="6">
    <source>
        <dbReference type="RuleBase" id="RU361187"/>
    </source>
</evidence>
<feature type="chain" id="PRO_5045769733" evidence="7">
    <location>
        <begin position="21"/>
        <end position="358"/>
    </location>
</feature>
<dbReference type="RefSeq" id="WP_377923127.1">
    <property type="nucleotide sequence ID" value="NZ_JBANRO010000001.1"/>
</dbReference>
<dbReference type="InterPro" id="IPR052176">
    <property type="entry name" value="Glycosyl_Hydrlase_43_Enz"/>
</dbReference>
<dbReference type="Proteomes" id="UP001595456">
    <property type="component" value="Unassembled WGS sequence"/>
</dbReference>
<sequence>MVRKSFLAIGSAIIAFGAVACSQAATVETEAGPQFRDEPLVSEIYTADPSTHVWEDGRIYIYASHDVESGIPEDDLGSHFNMRDYQVLSMDRVGGPVTVHPVALDIADVPWAGRQMWAPDAAYKDGTYYLYFPAKDKEDIFRIGVATSSSPVGPFTAQPQPIQGSYSMDPNVFRDSDGTHYMYFGGIWGGQLQRWQNGVYDPNGTVDDLRQPDQPAIMPRIARMANNMLEFAETPREVMLLDEQGNPILGGDNERRFFEGAWVFKRGDTYYFTYSTGDTHFVVYATGTSPYGPFTYRGRVLEPVQGWTSHHSITEINGQWYLSYHDTQLSGQTHLRNVKMTPLTFNEDGTIQPINPFK</sequence>
<evidence type="ECO:0000313" key="8">
    <source>
        <dbReference type="EMBL" id="MFC3099065.1"/>
    </source>
</evidence>
<evidence type="ECO:0000256" key="7">
    <source>
        <dbReference type="SAM" id="SignalP"/>
    </source>
</evidence>
<dbReference type="CDD" id="cd18619">
    <property type="entry name" value="GH43_CoXyl43_like"/>
    <property type="match status" value="1"/>
</dbReference>
<dbReference type="PROSITE" id="PS51257">
    <property type="entry name" value="PROKAR_LIPOPROTEIN"/>
    <property type="match status" value="1"/>
</dbReference>